<dbReference type="GO" id="GO:0022841">
    <property type="term" value="F:potassium ion leak channel activity"/>
    <property type="evidence" value="ECO:0007669"/>
    <property type="project" value="TreeGrafter"/>
</dbReference>
<feature type="domain" description="Potassium channel" evidence="10">
    <location>
        <begin position="293"/>
        <end position="352"/>
    </location>
</feature>
<dbReference type="Pfam" id="PF07885">
    <property type="entry name" value="Ion_trans_2"/>
    <property type="match status" value="2"/>
</dbReference>
<dbReference type="GO" id="GO:0005886">
    <property type="term" value="C:plasma membrane"/>
    <property type="evidence" value="ECO:0007669"/>
    <property type="project" value="TreeGrafter"/>
</dbReference>
<gene>
    <name evidence="11" type="ORF">ANCCEY_00282</name>
</gene>
<evidence type="ECO:0000256" key="3">
    <source>
        <dbReference type="ARBA" id="ARBA00022692"/>
    </source>
</evidence>
<evidence type="ECO:0000256" key="9">
    <source>
        <dbReference type="SAM" id="Phobius"/>
    </source>
</evidence>
<feature type="transmembrane region" description="Helical" evidence="9">
    <location>
        <begin position="107"/>
        <end position="125"/>
    </location>
</feature>
<dbReference type="Proteomes" id="UP000054495">
    <property type="component" value="Unassembled WGS sequence"/>
</dbReference>
<protein>
    <submittedName>
        <fullName evidence="11">Ion channel</fullName>
    </submittedName>
</protein>
<evidence type="ECO:0000256" key="6">
    <source>
        <dbReference type="ARBA" id="ARBA00023136"/>
    </source>
</evidence>
<dbReference type="PRINTS" id="PR01333">
    <property type="entry name" value="2POREKCHANEL"/>
</dbReference>
<dbReference type="InterPro" id="IPR003280">
    <property type="entry name" value="2pore_dom_K_chnl"/>
</dbReference>
<proteinExistence type="inferred from homology"/>
<reference evidence="11 12" key="1">
    <citation type="submission" date="2013-05" db="EMBL/GenBank/DDBJ databases">
        <title>Draft genome of the parasitic nematode Anyclostoma ceylanicum.</title>
        <authorList>
            <person name="Mitreva M."/>
        </authorList>
    </citation>
    <scope>NUCLEOTIDE SEQUENCE [LARGE SCALE GENOMIC DNA]</scope>
</reference>
<dbReference type="InterPro" id="IPR013099">
    <property type="entry name" value="K_chnl_dom"/>
</dbReference>
<dbReference type="PANTHER" id="PTHR11003">
    <property type="entry name" value="POTASSIUM CHANNEL, SUBFAMILY K"/>
    <property type="match status" value="1"/>
</dbReference>
<dbReference type="SUPFAM" id="SSF81324">
    <property type="entry name" value="Voltage-gated potassium channels"/>
    <property type="match status" value="2"/>
</dbReference>
<dbReference type="AlphaFoldDB" id="A0A0D6MAD0"/>
<evidence type="ECO:0000256" key="5">
    <source>
        <dbReference type="ARBA" id="ARBA00023065"/>
    </source>
</evidence>
<evidence type="ECO:0000313" key="11">
    <source>
        <dbReference type="EMBL" id="EPB80568.1"/>
    </source>
</evidence>
<feature type="transmembrane region" description="Helical" evidence="9">
    <location>
        <begin position="279"/>
        <end position="304"/>
    </location>
</feature>
<keyword evidence="5 8" id="KW-0406">Ion transport</keyword>
<evidence type="ECO:0000256" key="1">
    <source>
        <dbReference type="ARBA" id="ARBA00004141"/>
    </source>
</evidence>
<evidence type="ECO:0000256" key="8">
    <source>
        <dbReference type="RuleBase" id="RU003857"/>
    </source>
</evidence>
<feature type="transmembrane region" description="Helical" evidence="9">
    <location>
        <begin position="233"/>
        <end position="258"/>
    </location>
</feature>
<evidence type="ECO:0000313" key="12">
    <source>
        <dbReference type="Proteomes" id="UP000054495"/>
    </source>
</evidence>
<sequence>MRKKEEDLSHIKTANKQEIRSQQKANNGYDTVLSSQRSATTRFYSDRSESAMATWKTVDDFYEHSCVATVRVDDFNKHKKSKRSKGLSYYINYSLFLLDKHVGLRHLFLISILTIYSILGTYYLWYFEGNGEAEYVPAKKAALESKMLEIAQRYKNDNSNLTSEEKAAALKKDYVELLNTDGVFKWSTYYKTDTPDHWKWTFGSSFFYSMNVYTTVGYGSIAPETLAAKWFTMVYGTLFCPLTWIIVRDLGQLALVYLTTVYARLKLKFMNASEKAEQVFMLPVWICISICGLIMLFGSMWVYYYDAMSGPPGSGLDWFLSMYFTFQTFTTIGLGDVMPNNIPFEPIICTVFFFSLPMLKVLNRMCYLSMENGVHGAFEVLSNRIYANCHQIEEPTSQPGAADRPVDQKTADDHDYTNQLTIHSIATFMQSNADVYGGRLGRVNLRKSDIEAESSTK</sequence>
<keyword evidence="12" id="KW-1185">Reference proteome</keyword>
<dbReference type="EMBL" id="KE124778">
    <property type="protein sequence ID" value="EPB80568.1"/>
    <property type="molecule type" value="Genomic_DNA"/>
</dbReference>
<dbReference type="GO" id="GO:0030322">
    <property type="term" value="P:stabilization of membrane potential"/>
    <property type="evidence" value="ECO:0007669"/>
    <property type="project" value="TreeGrafter"/>
</dbReference>
<organism evidence="11 12">
    <name type="scientific">Ancylostoma ceylanicum</name>
    <dbReference type="NCBI Taxonomy" id="53326"/>
    <lineage>
        <taxon>Eukaryota</taxon>
        <taxon>Metazoa</taxon>
        <taxon>Ecdysozoa</taxon>
        <taxon>Nematoda</taxon>
        <taxon>Chromadorea</taxon>
        <taxon>Rhabditida</taxon>
        <taxon>Rhabditina</taxon>
        <taxon>Rhabditomorpha</taxon>
        <taxon>Strongyloidea</taxon>
        <taxon>Ancylostomatidae</taxon>
        <taxon>Ancylostomatinae</taxon>
        <taxon>Ancylostoma</taxon>
    </lineage>
</organism>
<keyword evidence="3 8" id="KW-0812">Transmembrane</keyword>
<accession>A0A0D6MAD0</accession>
<dbReference type="GO" id="GO:0015271">
    <property type="term" value="F:outward rectifier potassium channel activity"/>
    <property type="evidence" value="ECO:0007669"/>
    <property type="project" value="TreeGrafter"/>
</dbReference>
<evidence type="ECO:0000256" key="7">
    <source>
        <dbReference type="ARBA" id="ARBA00023303"/>
    </source>
</evidence>
<comment type="similarity">
    <text evidence="8">Belongs to the two pore domain potassium channel (TC 1.A.1.8) family.</text>
</comment>
<feature type="domain" description="Potassium channel" evidence="10">
    <location>
        <begin position="188"/>
        <end position="253"/>
    </location>
</feature>
<name>A0A0D6MAD0_9BILA</name>
<evidence type="ECO:0000259" key="10">
    <source>
        <dbReference type="Pfam" id="PF07885"/>
    </source>
</evidence>
<feature type="transmembrane region" description="Helical" evidence="9">
    <location>
        <begin position="344"/>
        <end position="362"/>
    </location>
</feature>
<keyword evidence="6 9" id="KW-0472">Membrane</keyword>
<comment type="subcellular location">
    <subcellularLocation>
        <location evidence="1">Membrane</location>
        <topology evidence="1">Multi-pass membrane protein</topology>
    </subcellularLocation>
</comment>
<dbReference type="PANTHER" id="PTHR11003:SF305">
    <property type="entry name" value="POTASSIUM CHANNEL DOMAIN-CONTAINING PROTEIN"/>
    <property type="match status" value="1"/>
</dbReference>
<keyword evidence="4 9" id="KW-1133">Transmembrane helix</keyword>
<keyword evidence="2 8" id="KW-0813">Transport</keyword>
<evidence type="ECO:0000256" key="4">
    <source>
        <dbReference type="ARBA" id="ARBA00022989"/>
    </source>
</evidence>
<evidence type="ECO:0000256" key="2">
    <source>
        <dbReference type="ARBA" id="ARBA00022448"/>
    </source>
</evidence>
<dbReference type="Gene3D" id="1.10.287.70">
    <property type="match status" value="1"/>
</dbReference>
<keyword evidence="7 8" id="KW-0407">Ion channel</keyword>